<dbReference type="AlphaFoldDB" id="L1K3F3"/>
<protein>
    <recommendedName>
        <fullName evidence="3">Histone-lysine N-methyltransferase SETD7</fullName>
        <ecNumber evidence="13">2.1.1.364</ecNumber>
    </recommendedName>
    <alternativeName>
        <fullName evidence="14">SET domain-containing protein 7</fullName>
    </alternativeName>
</protein>
<evidence type="ECO:0000256" key="14">
    <source>
        <dbReference type="ARBA" id="ARBA00030095"/>
    </source>
</evidence>
<dbReference type="GO" id="GO:0005634">
    <property type="term" value="C:nucleus"/>
    <property type="evidence" value="ECO:0007669"/>
    <property type="project" value="UniProtKB-SubCell"/>
</dbReference>
<dbReference type="InterPro" id="IPR001214">
    <property type="entry name" value="SET_dom"/>
</dbReference>
<keyword evidence="9" id="KW-0805">Transcription regulation</keyword>
<comment type="subcellular location">
    <subcellularLocation>
        <location evidence="2">Chromosome</location>
    </subcellularLocation>
    <subcellularLocation>
        <location evidence="1">Nucleus</location>
    </subcellularLocation>
</comment>
<name>L1K3F3_GUITC</name>
<feature type="compositionally biased region" description="Basic and acidic residues" evidence="17">
    <location>
        <begin position="37"/>
        <end position="46"/>
    </location>
</feature>
<dbReference type="GO" id="GO:0003682">
    <property type="term" value="F:chromatin binding"/>
    <property type="evidence" value="ECO:0007669"/>
    <property type="project" value="TreeGrafter"/>
</dbReference>
<keyword evidence="6" id="KW-0949">S-adenosyl-L-methionine</keyword>
<dbReference type="GO" id="GO:0070828">
    <property type="term" value="P:heterochromatin organization"/>
    <property type="evidence" value="ECO:0007669"/>
    <property type="project" value="TreeGrafter"/>
</dbReference>
<dbReference type="Gene3D" id="2.170.270.10">
    <property type="entry name" value="SET domain"/>
    <property type="match status" value="1"/>
</dbReference>
<keyword evidence="8" id="KW-0156">Chromatin regulator</keyword>
<dbReference type="PROSITE" id="PS51577">
    <property type="entry name" value="SAM_MT43_SET7"/>
    <property type="match status" value="1"/>
</dbReference>
<dbReference type="CDD" id="cd10530">
    <property type="entry name" value="SET_SETD7"/>
    <property type="match status" value="1"/>
</dbReference>
<keyword evidence="4" id="KW-0158">Chromosome</keyword>
<dbReference type="GO" id="GO:0032259">
    <property type="term" value="P:methylation"/>
    <property type="evidence" value="ECO:0007669"/>
    <property type="project" value="UniProtKB-KW"/>
</dbReference>
<dbReference type="HOGENOM" id="CLU_803117_0_0_1"/>
<dbReference type="SMART" id="SM00698">
    <property type="entry name" value="MORN"/>
    <property type="match status" value="3"/>
</dbReference>
<feature type="region of interest" description="Disordered" evidence="17">
    <location>
        <begin position="1"/>
        <end position="79"/>
    </location>
</feature>
<gene>
    <name evidence="19" type="ORF">GUITHDRAFT_99101</name>
</gene>
<dbReference type="InterPro" id="IPR017155">
    <property type="entry name" value="Hist-Lys_N-MeTrfase_SETD7"/>
</dbReference>
<feature type="domain" description="SET" evidence="18">
    <location>
        <begin position="260"/>
        <end position="393"/>
    </location>
</feature>
<dbReference type="Pfam" id="PF00856">
    <property type="entry name" value="SET"/>
    <property type="match status" value="1"/>
</dbReference>
<feature type="compositionally biased region" description="Basic and acidic residues" evidence="17">
    <location>
        <begin position="21"/>
        <end position="30"/>
    </location>
</feature>
<dbReference type="STRING" id="905079.L1K3F3"/>
<evidence type="ECO:0000256" key="13">
    <source>
        <dbReference type="ARBA" id="ARBA00023620"/>
    </source>
</evidence>
<keyword evidence="5" id="KW-0808">Transferase</keyword>
<accession>L1K3F3</accession>
<comment type="catalytic activity">
    <reaction evidence="15">
        <text>L-lysyl-[protein] + S-adenosyl-L-methionine = N(6)-methyl-L-lysyl-[protein] + S-adenosyl-L-homocysteine + H(+)</text>
        <dbReference type="Rhea" id="RHEA:51736"/>
        <dbReference type="Rhea" id="RHEA-COMP:9752"/>
        <dbReference type="Rhea" id="RHEA-COMP:13053"/>
        <dbReference type="ChEBI" id="CHEBI:15378"/>
        <dbReference type="ChEBI" id="CHEBI:29969"/>
        <dbReference type="ChEBI" id="CHEBI:57856"/>
        <dbReference type="ChEBI" id="CHEBI:59789"/>
        <dbReference type="ChEBI" id="CHEBI:61929"/>
    </reaction>
    <physiologicalReaction direction="left-to-right" evidence="15">
        <dbReference type="Rhea" id="RHEA:51737"/>
    </physiologicalReaction>
</comment>
<dbReference type="Pfam" id="PF02493">
    <property type="entry name" value="MORN"/>
    <property type="match status" value="5"/>
</dbReference>
<evidence type="ECO:0000256" key="17">
    <source>
        <dbReference type="SAM" id="MobiDB-lite"/>
    </source>
</evidence>
<dbReference type="InterPro" id="IPR003409">
    <property type="entry name" value="MORN"/>
</dbReference>
<dbReference type="KEGG" id="gtt:GUITHDRAFT_99101"/>
<dbReference type="RefSeq" id="XP_005842301.1">
    <property type="nucleotide sequence ID" value="XM_005842244.1"/>
</dbReference>
<evidence type="ECO:0000256" key="16">
    <source>
        <dbReference type="ARBA" id="ARBA00048660"/>
    </source>
</evidence>
<dbReference type="InterPro" id="IPR046341">
    <property type="entry name" value="SET_dom_sf"/>
</dbReference>
<evidence type="ECO:0000313" key="21">
    <source>
        <dbReference type="Proteomes" id="UP000011087"/>
    </source>
</evidence>
<keyword evidence="5" id="KW-0489">Methyltransferase</keyword>
<dbReference type="SUPFAM" id="SSF82199">
    <property type="entry name" value="SET domain"/>
    <property type="match status" value="1"/>
</dbReference>
<dbReference type="GO" id="GO:0006355">
    <property type="term" value="P:regulation of DNA-templated transcription"/>
    <property type="evidence" value="ECO:0007669"/>
    <property type="project" value="InterPro"/>
</dbReference>
<dbReference type="PROSITE" id="PS50280">
    <property type="entry name" value="SET"/>
    <property type="match status" value="1"/>
</dbReference>
<dbReference type="GO" id="GO:0005694">
    <property type="term" value="C:chromosome"/>
    <property type="evidence" value="ECO:0007669"/>
    <property type="project" value="UniProtKB-SubCell"/>
</dbReference>
<evidence type="ECO:0000259" key="18">
    <source>
        <dbReference type="PROSITE" id="PS50280"/>
    </source>
</evidence>
<dbReference type="OMA" id="HSFIPNC"/>
<evidence type="ECO:0000256" key="7">
    <source>
        <dbReference type="ARBA" id="ARBA00022737"/>
    </source>
</evidence>
<organism evidence="19">
    <name type="scientific">Guillardia theta (strain CCMP2712)</name>
    <name type="common">Cryptophyte</name>
    <dbReference type="NCBI Taxonomy" id="905079"/>
    <lineage>
        <taxon>Eukaryota</taxon>
        <taxon>Cryptophyceae</taxon>
        <taxon>Pyrenomonadales</taxon>
        <taxon>Geminigeraceae</taxon>
        <taxon>Guillardia</taxon>
    </lineage>
</organism>
<reference evidence="19 21" key="1">
    <citation type="journal article" date="2012" name="Nature">
        <title>Algal genomes reveal evolutionary mosaicism and the fate of nucleomorphs.</title>
        <authorList>
            <consortium name="DOE Joint Genome Institute"/>
            <person name="Curtis B.A."/>
            <person name="Tanifuji G."/>
            <person name="Burki F."/>
            <person name="Gruber A."/>
            <person name="Irimia M."/>
            <person name="Maruyama S."/>
            <person name="Arias M.C."/>
            <person name="Ball S.G."/>
            <person name="Gile G.H."/>
            <person name="Hirakawa Y."/>
            <person name="Hopkins J.F."/>
            <person name="Kuo A."/>
            <person name="Rensing S.A."/>
            <person name="Schmutz J."/>
            <person name="Symeonidi A."/>
            <person name="Elias M."/>
            <person name="Eveleigh R.J."/>
            <person name="Herman E.K."/>
            <person name="Klute M.J."/>
            <person name="Nakayama T."/>
            <person name="Obornik M."/>
            <person name="Reyes-Prieto A."/>
            <person name="Armbrust E.V."/>
            <person name="Aves S.J."/>
            <person name="Beiko R.G."/>
            <person name="Coutinho P."/>
            <person name="Dacks J.B."/>
            <person name="Durnford D.G."/>
            <person name="Fast N.M."/>
            <person name="Green B.R."/>
            <person name="Grisdale C.J."/>
            <person name="Hempel F."/>
            <person name="Henrissat B."/>
            <person name="Hoppner M.P."/>
            <person name="Ishida K."/>
            <person name="Kim E."/>
            <person name="Koreny L."/>
            <person name="Kroth P.G."/>
            <person name="Liu Y."/>
            <person name="Malik S.B."/>
            <person name="Maier U.G."/>
            <person name="McRose D."/>
            <person name="Mock T."/>
            <person name="Neilson J.A."/>
            <person name="Onodera N.T."/>
            <person name="Poole A.M."/>
            <person name="Pritham E.J."/>
            <person name="Richards T.A."/>
            <person name="Rocap G."/>
            <person name="Roy S.W."/>
            <person name="Sarai C."/>
            <person name="Schaack S."/>
            <person name="Shirato S."/>
            <person name="Slamovits C.H."/>
            <person name="Spencer D.F."/>
            <person name="Suzuki S."/>
            <person name="Worden A.Z."/>
            <person name="Zauner S."/>
            <person name="Barry K."/>
            <person name="Bell C."/>
            <person name="Bharti A.K."/>
            <person name="Crow J.A."/>
            <person name="Grimwood J."/>
            <person name="Kramer R."/>
            <person name="Lindquist E."/>
            <person name="Lucas S."/>
            <person name="Salamov A."/>
            <person name="McFadden G.I."/>
            <person name="Lane C.E."/>
            <person name="Keeling P.J."/>
            <person name="Gray M.W."/>
            <person name="Grigoriev I.V."/>
            <person name="Archibald J.M."/>
        </authorList>
    </citation>
    <scope>NUCLEOTIDE SEQUENCE</scope>
    <source>
        <strain evidence="19 21">CCMP2712</strain>
    </source>
</reference>
<dbReference type="eggNOG" id="KOG1079">
    <property type="taxonomic scope" value="Eukaryota"/>
</dbReference>
<reference evidence="20" key="3">
    <citation type="submission" date="2016-03" db="UniProtKB">
        <authorList>
            <consortium name="EnsemblProtists"/>
        </authorList>
    </citation>
    <scope>IDENTIFICATION</scope>
</reference>
<feature type="compositionally biased region" description="Basic residues" evidence="17">
    <location>
        <begin position="1"/>
        <end position="10"/>
    </location>
</feature>
<evidence type="ECO:0000256" key="11">
    <source>
        <dbReference type="ARBA" id="ARBA00023163"/>
    </source>
</evidence>
<evidence type="ECO:0000256" key="12">
    <source>
        <dbReference type="ARBA" id="ARBA00023242"/>
    </source>
</evidence>
<evidence type="ECO:0000256" key="9">
    <source>
        <dbReference type="ARBA" id="ARBA00023015"/>
    </source>
</evidence>
<keyword evidence="12" id="KW-0539">Nucleus</keyword>
<evidence type="ECO:0000256" key="4">
    <source>
        <dbReference type="ARBA" id="ARBA00022454"/>
    </source>
</evidence>
<evidence type="ECO:0000313" key="20">
    <source>
        <dbReference type="EnsemblProtists" id="EKX55321"/>
    </source>
</evidence>
<proteinExistence type="predicted"/>
<dbReference type="SUPFAM" id="SSF82185">
    <property type="entry name" value="Histone H3 K4-specific methyltransferase SET7/9 N-terminal domain"/>
    <property type="match status" value="1"/>
</dbReference>
<keyword evidence="21" id="KW-1185">Reference proteome</keyword>
<evidence type="ECO:0000256" key="5">
    <source>
        <dbReference type="ARBA" id="ARBA00022603"/>
    </source>
</evidence>
<evidence type="ECO:0000256" key="6">
    <source>
        <dbReference type="ARBA" id="ARBA00022691"/>
    </source>
</evidence>
<dbReference type="InterPro" id="IPR044436">
    <property type="entry name" value="SETD7_SET"/>
</dbReference>
<dbReference type="EMBL" id="JH992965">
    <property type="protein sequence ID" value="EKX55321.1"/>
    <property type="molecule type" value="Genomic_DNA"/>
</dbReference>
<dbReference type="EnsemblProtists" id="EKX55321">
    <property type="protein sequence ID" value="EKX55321"/>
    <property type="gene ID" value="GUITHDRAFT_99101"/>
</dbReference>
<evidence type="ECO:0000256" key="1">
    <source>
        <dbReference type="ARBA" id="ARBA00004123"/>
    </source>
</evidence>
<keyword evidence="10" id="KW-0010">Activator</keyword>
<keyword evidence="11" id="KW-0804">Transcription</keyword>
<evidence type="ECO:0000256" key="8">
    <source>
        <dbReference type="ARBA" id="ARBA00022853"/>
    </source>
</evidence>
<dbReference type="OrthoDB" id="294378at2759"/>
<evidence type="ECO:0000256" key="2">
    <source>
        <dbReference type="ARBA" id="ARBA00004286"/>
    </source>
</evidence>
<dbReference type="GO" id="GO:0140945">
    <property type="term" value="F:histone H3K4 monomethyltransferase activity"/>
    <property type="evidence" value="ECO:0007669"/>
    <property type="project" value="UniProtKB-EC"/>
</dbReference>
<dbReference type="Gene3D" id="2.20.110.10">
    <property type="entry name" value="Histone H3 K4-specific methyltransferase SET7/9 N-terminal domain"/>
    <property type="match status" value="2"/>
</dbReference>
<dbReference type="PANTHER" id="PTHR46820">
    <property type="entry name" value="HISTONE-LYSINE N-METHYLTRANSFERASE SETD7"/>
    <property type="match status" value="1"/>
</dbReference>
<sequence length="413" mass="46566">MAREVRRGRRQAGNAQSQGRETTKQDQDVKRSKRKPNSAERVDGTSRKQQRKSGNSSIARKSRNAAVMSPYKRGMKEDEDGARYEGRFKDGMLEGRGTIYFPDGGWQQGIWRDGQMEGEGEYVDDEGYRIHGCWKDGLLNGPGQEVAPGGFLVYQGEFKDGVRNGMGTLNFLDGGRVYGSWVNGELHGQAEYWYPDGKSGLNGVWKHGDMKEAKYFGKTPDSPPLHWPEKDWRSLIYCCDESTQESISSSPLLPDPYEAERCRVGTSSLCGTKDEGVAGGNEAGEGLFLRTSAQEGELLSFYNGIRYPHAVVDKRAWKMNGNCISLDEEFAIDVPPEHSSIDRYCASLGHKANHSFQPNAEYAPCFHPRFGHIKCIRALRRMEAGEEVLVHYGYTNQMPRWYLQIKRAHEVIR</sequence>
<reference evidence="21" key="2">
    <citation type="submission" date="2012-11" db="EMBL/GenBank/DDBJ databases">
        <authorList>
            <person name="Kuo A."/>
            <person name="Curtis B.A."/>
            <person name="Tanifuji G."/>
            <person name="Burki F."/>
            <person name="Gruber A."/>
            <person name="Irimia M."/>
            <person name="Maruyama S."/>
            <person name="Arias M.C."/>
            <person name="Ball S.G."/>
            <person name="Gile G.H."/>
            <person name="Hirakawa Y."/>
            <person name="Hopkins J.F."/>
            <person name="Rensing S.A."/>
            <person name="Schmutz J."/>
            <person name="Symeonidi A."/>
            <person name="Elias M."/>
            <person name="Eveleigh R.J."/>
            <person name="Herman E.K."/>
            <person name="Klute M.J."/>
            <person name="Nakayama T."/>
            <person name="Obornik M."/>
            <person name="Reyes-Prieto A."/>
            <person name="Armbrust E.V."/>
            <person name="Aves S.J."/>
            <person name="Beiko R.G."/>
            <person name="Coutinho P."/>
            <person name="Dacks J.B."/>
            <person name="Durnford D.G."/>
            <person name="Fast N.M."/>
            <person name="Green B.R."/>
            <person name="Grisdale C."/>
            <person name="Hempe F."/>
            <person name="Henrissat B."/>
            <person name="Hoppner M.P."/>
            <person name="Ishida K.-I."/>
            <person name="Kim E."/>
            <person name="Koreny L."/>
            <person name="Kroth P.G."/>
            <person name="Liu Y."/>
            <person name="Malik S.-B."/>
            <person name="Maier U.G."/>
            <person name="McRose D."/>
            <person name="Mock T."/>
            <person name="Neilson J.A."/>
            <person name="Onodera N.T."/>
            <person name="Poole A.M."/>
            <person name="Pritham E.J."/>
            <person name="Richards T.A."/>
            <person name="Rocap G."/>
            <person name="Roy S.W."/>
            <person name="Sarai C."/>
            <person name="Schaack S."/>
            <person name="Shirato S."/>
            <person name="Slamovits C.H."/>
            <person name="Spencer D.F."/>
            <person name="Suzuki S."/>
            <person name="Worden A.Z."/>
            <person name="Zauner S."/>
            <person name="Barry K."/>
            <person name="Bell C."/>
            <person name="Bharti A.K."/>
            <person name="Crow J.A."/>
            <person name="Grimwood J."/>
            <person name="Kramer R."/>
            <person name="Lindquist E."/>
            <person name="Lucas S."/>
            <person name="Salamov A."/>
            <person name="McFadden G.I."/>
            <person name="Lane C.E."/>
            <person name="Keeling P.J."/>
            <person name="Gray M.W."/>
            <person name="Grigoriev I.V."/>
            <person name="Archibald J.M."/>
        </authorList>
    </citation>
    <scope>NUCLEOTIDE SEQUENCE</scope>
    <source>
        <strain evidence="21">CCMP2712</strain>
    </source>
</reference>
<dbReference type="Proteomes" id="UP000011087">
    <property type="component" value="Unassembled WGS sequence"/>
</dbReference>
<keyword evidence="7" id="KW-0677">Repeat</keyword>
<dbReference type="PaxDb" id="55529-EKX55321"/>
<dbReference type="EC" id="2.1.1.364" evidence="13"/>
<comment type="catalytic activity">
    <reaction evidence="16">
        <text>L-lysyl(4)-[histone H3] + S-adenosyl-L-methionine = N(6)-methyl-L-lysyl(4)-[histone H3] + S-adenosyl-L-homocysteine + H(+)</text>
        <dbReference type="Rhea" id="RHEA:60264"/>
        <dbReference type="Rhea" id="RHEA-COMP:15543"/>
        <dbReference type="Rhea" id="RHEA-COMP:15547"/>
        <dbReference type="ChEBI" id="CHEBI:15378"/>
        <dbReference type="ChEBI" id="CHEBI:29969"/>
        <dbReference type="ChEBI" id="CHEBI:57856"/>
        <dbReference type="ChEBI" id="CHEBI:59789"/>
        <dbReference type="ChEBI" id="CHEBI:61929"/>
        <dbReference type="EC" id="2.1.1.364"/>
    </reaction>
</comment>
<evidence type="ECO:0000256" key="3">
    <source>
        <dbReference type="ARBA" id="ARBA00020512"/>
    </source>
</evidence>
<evidence type="ECO:0000313" key="19">
    <source>
        <dbReference type="EMBL" id="EKX55321.1"/>
    </source>
</evidence>
<evidence type="ECO:0000256" key="15">
    <source>
        <dbReference type="ARBA" id="ARBA00047738"/>
    </source>
</evidence>
<evidence type="ECO:0000256" key="10">
    <source>
        <dbReference type="ARBA" id="ARBA00023159"/>
    </source>
</evidence>
<dbReference type="PANTHER" id="PTHR46820:SF1">
    <property type="entry name" value="HISTONE-LYSINE N-METHYLTRANSFERASE SETD7"/>
    <property type="match status" value="1"/>
</dbReference>
<dbReference type="GeneID" id="17311875"/>